<dbReference type="AlphaFoldDB" id="A0A7C3SJT0"/>
<dbReference type="GO" id="GO:0004252">
    <property type="term" value="F:serine-type endopeptidase activity"/>
    <property type="evidence" value="ECO:0007669"/>
    <property type="project" value="UniProtKB-UniRule"/>
</dbReference>
<proteinExistence type="inferred from homology"/>
<evidence type="ECO:0000256" key="2">
    <source>
        <dbReference type="PROSITE-ProRule" id="PRU01122"/>
    </source>
</evidence>
<evidence type="ECO:0000256" key="3">
    <source>
        <dbReference type="SAM" id="Coils"/>
    </source>
</evidence>
<feature type="domain" description="Lon proteolytic" evidence="5">
    <location>
        <begin position="565"/>
        <end position="760"/>
    </location>
</feature>
<dbReference type="Pfam" id="PF20437">
    <property type="entry name" value="LonC_helical"/>
    <property type="match status" value="1"/>
</dbReference>
<evidence type="ECO:0000313" key="6">
    <source>
        <dbReference type="EMBL" id="HGB14225.1"/>
    </source>
</evidence>
<evidence type="ECO:0000256" key="1">
    <source>
        <dbReference type="ARBA" id="ARBA00022670"/>
    </source>
</evidence>
<dbReference type="GO" id="GO:0004176">
    <property type="term" value="F:ATP-dependent peptidase activity"/>
    <property type="evidence" value="ECO:0007669"/>
    <property type="project" value="UniProtKB-UniRule"/>
</dbReference>
<dbReference type="PROSITE" id="PS51786">
    <property type="entry name" value="LON_PROTEOLYTIC"/>
    <property type="match status" value="1"/>
</dbReference>
<dbReference type="InterPro" id="IPR046843">
    <property type="entry name" value="LonB_AAA-LID"/>
</dbReference>
<reference evidence="6" key="1">
    <citation type="journal article" date="2020" name="mSystems">
        <title>Genome- and Community-Level Interaction Insights into Carbon Utilization and Element Cycling Functions of Hydrothermarchaeota in Hydrothermal Sediment.</title>
        <authorList>
            <person name="Zhou Z."/>
            <person name="Liu Y."/>
            <person name="Xu W."/>
            <person name="Pan J."/>
            <person name="Luo Z.H."/>
            <person name="Li M."/>
        </authorList>
    </citation>
    <scope>NUCLEOTIDE SEQUENCE [LARGE SCALE GENOMIC DNA]</scope>
    <source>
        <strain evidence="6">SpSt-776</strain>
    </source>
</reference>
<keyword evidence="2" id="KW-0378">Hydrolase</keyword>
<dbReference type="EMBL" id="DTHB01000026">
    <property type="protein sequence ID" value="HGB14225.1"/>
    <property type="molecule type" value="Genomic_DNA"/>
</dbReference>
<dbReference type="PANTHER" id="PTHR10046">
    <property type="entry name" value="ATP DEPENDENT LON PROTEASE FAMILY MEMBER"/>
    <property type="match status" value="1"/>
</dbReference>
<name>A0A7C3SJT0_9BACT</name>
<dbReference type="Pfam" id="PF20436">
    <property type="entry name" value="LonB_AAA-LID"/>
    <property type="match status" value="1"/>
</dbReference>
<accession>A0A7C3SJT0</accession>
<comment type="catalytic activity">
    <reaction evidence="2">
        <text>Hydrolysis of proteins in presence of ATP.</text>
        <dbReference type="EC" id="3.4.21.53"/>
    </reaction>
</comment>
<keyword evidence="2" id="KW-0720">Serine protease</keyword>
<dbReference type="InterPro" id="IPR041699">
    <property type="entry name" value="AAA_32"/>
</dbReference>
<protein>
    <recommendedName>
        <fullName evidence="2">endopeptidase La</fullName>
        <ecNumber evidence="2">3.4.21.53</ecNumber>
    </recommendedName>
</protein>
<dbReference type="InterPro" id="IPR027417">
    <property type="entry name" value="P-loop_NTPase"/>
</dbReference>
<dbReference type="InterPro" id="IPR008269">
    <property type="entry name" value="Lon_proteolytic"/>
</dbReference>
<dbReference type="Pfam" id="PF05362">
    <property type="entry name" value="Lon_C"/>
    <property type="match status" value="1"/>
</dbReference>
<dbReference type="InterPro" id="IPR046844">
    <property type="entry name" value="Lon-like_helical"/>
</dbReference>
<keyword evidence="3" id="KW-0175">Coiled coil</keyword>
<dbReference type="SUPFAM" id="SSF54211">
    <property type="entry name" value="Ribosomal protein S5 domain 2-like"/>
    <property type="match status" value="1"/>
</dbReference>
<evidence type="ECO:0000259" key="5">
    <source>
        <dbReference type="PROSITE" id="PS51786"/>
    </source>
</evidence>
<feature type="active site" evidence="2">
    <location>
        <position position="698"/>
    </location>
</feature>
<organism evidence="6">
    <name type="scientific">Desulfobacca acetoxidans</name>
    <dbReference type="NCBI Taxonomy" id="60893"/>
    <lineage>
        <taxon>Bacteria</taxon>
        <taxon>Pseudomonadati</taxon>
        <taxon>Thermodesulfobacteriota</taxon>
        <taxon>Desulfobaccia</taxon>
        <taxon>Desulfobaccales</taxon>
        <taxon>Desulfobaccaceae</taxon>
        <taxon>Desulfobacca</taxon>
    </lineage>
</organism>
<dbReference type="Gene3D" id="1.10.8.60">
    <property type="match status" value="1"/>
</dbReference>
<dbReference type="Gene3D" id="3.40.50.300">
    <property type="entry name" value="P-loop containing nucleotide triphosphate hydrolases"/>
    <property type="match status" value="2"/>
</dbReference>
<keyword evidence="6" id="KW-0067">ATP-binding</keyword>
<gene>
    <name evidence="6" type="ORF">ENV62_03170</name>
</gene>
<feature type="region of interest" description="Disordered" evidence="4">
    <location>
        <begin position="796"/>
        <end position="815"/>
    </location>
</feature>
<dbReference type="EC" id="3.4.21.53" evidence="2"/>
<feature type="active site" evidence="2">
    <location>
        <position position="655"/>
    </location>
</feature>
<dbReference type="Gene3D" id="3.30.230.10">
    <property type="match status" value="1"/>
</dbReference>
<keyword evidence="1 2" id="KW-0645">Protease</keyword>
<dbReference type="PRINTS" id="PR00830">
    <property type="entry name" value="ENDOLAPTASE"/>
</dbReference>
<dbReference type="GO" id="GO:0005524">
    <property type="term" value="F:ATP binding"/>
    <property type="evidence" value="ECO:0007669"/>
    <property type="project" value="UniProtKB-KW"/>
</dbReference>
<dbReference type="GO" id="GO:0006508">
    <property type="term" value="P:proteolysis"/>
    <property type="evidence" value="ECO:0007669"/>
    <property type="project" value="UniProtKB-KW"/>
</dbReference>
<comment type="caution">
    <text evidence="6">The sequence shown here is derived from an EMBL/GenBank/DDBJ whole genome shotgun (WGS) entry which is preliminary data.</text>
</comment>
<dbReference type="InterPro" id="IPR014721">
    <property type="entry name" value="Ribsml_uS5_D2-typ_fold_subgr"/>
</dbReference>
<feature type="coiled-coil region" evidence="3">
    <location>
        <begin position="198"/>
        <end position="246"/>
    </location>
</feature>
<dbReference type="InterPro" id="IPR027065">
    <property type="entry name" value="Lon_Prtase"/>
</dbReference>
<dbReference type="Pfam" id="PF13654">
    <property type="entry name" value="AAA_32"/>
    <property type="match status" value="1"/>
</dbReference>
<dbReference type="GO" id="GO:0030163">
    <property type="term" value="P:protein catabolic process"/>
    <property type="evidence" value="ECO:0007669"/>
    <property type="project" value="InterPro"/>
</dbReference>
<dbReference type="InterPro" id="IPR020568">
    <property type="entry name" value="Ribosomal_Su5_D2-typ_SF"/>
</dbReference>
<evidence type="ECO:0000256" key="4">
    <source>
        <dbReference type="SAM" id="MobiDB-lite"/>
    </source>
</evidence>
<sequence>MSQNLWEVKPENLRAEVDPDQLGFETTLDLTPIKAKVVAQERARHALEFGLGLKDPEYNIFVAGPRLARKTETIKDYLAELAAREPSPPDYVYVYNFKEPERPRALIIPAGRGRTLRTDMEELISNLRSRIPEVFESDEYTNRREALVRQFTQARNAILQELDAKAAREGFILNISQTGLVIFPAGKDGKPLSEEELKALTEEERENLRKRSAALHEEMNEAIRKIRRMEKEFAEAEKKLDQDVALSVVGHYIDELAEKYKDLPAVVGYLREVETDILKNLEDFKKRPGAPMPFPFPVPEPSFIQYQVNVLVDNSETKGAPIVLENNPNYANLFGGIERRAQFGALVTDFTLIRPGSIHKANGGYLIINILDLLRWFLSYEALKRCLKAQEIKIEDLAEQLGFISTRTLQPQPIPLKIKVILIGDPYIYQLLYIYDEDFQKLFKIKAHFDYEMKKTPEHLQDFAALVAAYCHDEKLMPVHKTGMARLIEYAQELTGHQQKLTLQLKEVLDIVKEANFWAKSNTHEVIFGSDIEKAIQEKTYRSDLPEEKMQEIIEEGMLFIETSGSVVGQVNGLSVYALGDHVFGRPSRITASYALGKEGVVAIDREAQLSGNIHNKAVMILAGYLKSRFAQDKPLTLSASLTFEQSYGMVEGDSASVAELLALTSVLADVPLRQNIAITGSVSQRGEVQPIGGVNYKIEGFYKVCKSRGLDGSHGVIIPKANLKDLMLKKEVVNAVKEGKFHVWAVGHVDEAIELMTGRLAGKRLPDGTWEPDTVNYRVDQTLRRLMELARELMKEEEGKKASSAAPSEAGCRQ</sequence>
<comment type="similarity">
    <text evidence="2">Belongs to the peptidase S16 family.</text>
</comment>
<keyword evidence="6" id="KW-0547">Nucleotide-binding</keyword>